<dbReference type="Proteomes" id="UP001220377">
    <property type="component" value="Chromosome"/>
</dbReference>
<dbReference type="RefSeq" id="WP_225436215.1">
    <property type="nucleotide sequence ID" value="NZ_CP117884.1"/>
</dbReference>
<accession>A0ABY7WPR9</accession>
<protein>
    <submittedName>
        <fullName evidence="1">Uncharacterized protein</fullName>
    </submittedName>
</protein>
<reference evidence="1 2" key="1">
    <citation type="submission" date="2023-02" db="EMBL/GenBank/DDBJ databases">
        <title>Genome sequence of Lacticaseibacillus sp. KACC 23028.</title>
        <authorList>
            <person name="Kim S."/>
            <person name="Heo J."/>
            <person name="Kwon S.-W."/>
        </authorList>
    </citation>
    <scope>NUCLEOTIDE SEQUENCE [LARGE SCALE GENOMIC DNA]</scope>
    <source>
        <strain evidence="1 2">KACC 23028</strain>
    </source>
</reference>
<sequence>MKILHERRVVYLDSPSTGEYGWKYIDQYMKIHGCKTRGEALEGLLREHQEMKNELLGNKLLIQQITSEVKKMIDPIRLRTGSTERNITLFRELLNGFIVLHGMDDQFPVTDVQSDAITQADQKVSDQIKARQVYRNSDKYKRLKRGD</sequence>
<name>A0ABY7WPR9_9LACO</name>
<keyword evidence="2" id="KW-1185">Reference proteome</keyword>
<gene>
    <name evidence="1" type="ORF">PQ472_09930</name>
</gene>
<evidence type="ECO:0000313" key="1">
    <source>
        <dbReference type="EMBL" id="WDF82197.1"/>
    </source>
</evidence>
<proteinExistence type="predicted"/>
<organism evidence="1 2">
    <name type="scientific">Lacticaseibacillus pabuli</name>
    <dbReference type="NCBI Taxonomy" id="3025672"/>
    <lineage>
        <taxon>Bacteria</taxon>
        <taxon>Bacillati</taxon>
        <taxon>Bacillota</taxon>
        <taxon>Bacilli</taxon>
        <taxon>Lactobacillales</taxon>
        <taxon>Lactobacillaceae</taxon>
        <taxon>Lacticaseibacillus</taxon>
    </lineage>
</organism>
<dbReference type="EMBL" id="CP117884">
    <property type="protein sequence ID" value="WDF82197.1"/>
    <property type="molecule type" value="Genomic_DNA"/>
</dbReference>
<evidence type="ECO:0000313" key="2">
    <source>
        <dbReference type="Proteomes" id="UP001220377"/>
    </source>
</evidence>